<reference evidence="2 3" key="1">
    <citation type="submission" date="2020-11" db="EMBL/GenBank/DDBJ databases">
        <title>Complete and Circularized Genome Assembly of a human isolate of Vibrio navarrensis biotype pommerensis with MiSeq and MinION Sequence Data.</title>
        <authorList>
            <person name="Schwartz K."/>
            <person name="Borowiak M."/>
            <person name="Deneke C."/>
            <person name="Balau V."/>
            <person name="Metelmann C."/>
            <person name="Strauch E."/>
        </authorList>
    </citation>
    <scope>NUCLEOTIDE SEQUENCE [LARGE SCALE GENOMIC DNA]</scope>
    <source>
        <strain evidence="2 3">20-VB00237</strain>
    </source>
</reference>
<evidence type="ECO:0000313" key="1">
    <source>
        <dbReference type="EMBL" id="ELN6932064.1"/>
    </source>
</evidence>
<proteinExistence type="predicted"/>
<dbReference type="AlphaFoldDB" id="A0AAI9CTQ3"/>
<dbReference type="InterPro" id="IPR010008">
    <property type="entry name" value="Vibrio_Phage_CTX_RstB"/>
</dbReference>
<evidence type="ECO:0000313" key="4">
    <source>
        <dbReference type="Proteomes" id="UP001253463"/>
    </source>
</evidence>
<dbReference type="Proteomes" id="UP001253463">
    <property type="component" value="Unassembled WGS sequence"/>
</dbReference>
<dbReference type="EMBL" id="CP065217">
    <property type="protein sequence ID" value="QPL54963.1"/>
    <property type="molecule type" value="Genomic_DNA"/>
</dbReference>
<reference evidence="1" key="2">
    <citation type="submission" date="2023-10" db="EMBL/GenBank/DDBJ databases">
        <authorList>
            <consortium name="PulseNet: The National Subtyping Network for Foodborne Disease Surveillance"/>
        </authorList>
    </citation>
    <scope>NUCLEOTIDE SEQUENCE</scope>
    <source>
        <strain evidence="1">PNUSAV004886</strain>
    </source>
</reference>
<evidence type="ECO:0000313" key="3">
    <source>
        <dbReference type="Proteomes" id="UP000594435"/>
    </source>
</evidence>
<evidence type="ECO:0000313" key="2">
    <source>
        <dbReference type="EMBL" id="QPL54963.1"/>
    </source>
</evidence>
<dbReference type="Proteomes" id="UP000594435">
    <property type="component" value="Chromosome 1"/>
</dbReference>
<dbReference type="RefSeq" id="WP_193157977.1">
    <property type="nucleotide sequence ID" value="NZ_CP065217.1"/>
</dbReference>
<name>A0AAI9CTQ3_9VIBR</name>
<dbReference type="Pfam" id="PF07459">
    <property type="entry name" value="CTX_RstB"/>
    <property type="match status" value="1"/>
</dbReference>
<accession>A0AAI9CTQ3</accession>
<dbReference type="EMBL" id="ABNSCA010000003">
    <property type="protein sequence ID" value="ELN6932064.1"/>
    <property type="molecule type" value="Genomic_DNA"/>
</dbReference>
<protein>
    <submittedName>
        <fullName evidence="1">Uncharacterized protein</fullName>
    </submittedName>
</protein>
<organism evidence="1 4">
    <name type="scientific">Vibrio navarrensis</name>
    <dbReference type="NCBI Taxonomy" id="29495"/>
    <lineage>
        <taxon>Bacteria</taxon>
        <taxon>Pseudomonadati</taxon>
        <taxon>Pseudomonadota</taxon>
        <taxon>Gammaproteobacteria</taxon>
        <taxon>Vibrionales</taxon>
        <taxon>Vibrionaceae</taxon>
        <taxon>Vibrio</taxon>
    </lineage>
</organism>
<gene>
    <name evidence="2" type="ORF">I3X05_07555</name>
    <name evidence="1" type="ORF">RZY48_001445</name>
</gene>
<sequence length="106" mass="11941">MANTIRAIVLGFEHSKGLSKANDRPYDYAVVNYLGQNDGWTQSQKGTCTRVGLMQKTIAMCNNNPSLFAEFSKLEGKYPIELELELGLNPNDLQKNWVVDFKIVTK</sequence>